<name>A0ABP7W537_9BACI</name>
<accession>A0ABP7W537</accession>
<dbReference type="Proteomes" id="UP001501734">
    <property type="component" value="Unassembled WGS sequence"/>
</dbReference>
<comment type="caution">
    <text evidence="1">The sequence shown here is derived from an EMBL/GenBank/DDBJ whole genome shotgun (WGS) entry which is preliminary data.</text>
</comment>
<gene>
    <name evidence="1" type="ORF">GCM10022410_26070</name>
</gene>
<protein>
    <submittedName>
        <fullName evidence="1">Uncharacterized protein</fullName>
    </submittedName>
</protein>
<dbReference type="EMBL" id="BAABDL010000163">
    <property type="protein sequence ID" value="GAA4081314.1"/>
    <property type="molecule type" value="Genomic_DNA"/>
</dbReference>
<sequence length="42" mass="4311">MTVPNEKAPANYVPAAAVIRRGQALSGIIGRKALAGGFLSLM</sequence>
<reference evidence="2" key="1">
    <citation type="journal article" date="2019" name="Int. J. Syst. Evol. Microbiol.">
        <title>The Global Catalogue of Microorganisms (GCM) 10K type strain sequencing project: providing services to taxonomists for standard genome sequencing and annotation.</title>
        <authorList>
            <consortium name="The Broad Institute Genomics Platform"/>
            <consortium name="The Broad Institute Genome Sequencing Center for Infectious Disease"/>
            <person name="Wu L."/>
            <person name="Ma J."/>
        </authorList>
    </citation>
    <scope>NUCLEOTIDE SEQUENCE [LARGE SCALE GENOMIC DNA]</scope>
    <source>
        <strain evidence="2">JCM 17250</strain>
    </source>
</reference>
<organism evidence="1 2">
    <name type="scientific">Amphibacillus indicireducens</name>
    <dbReference type="NCBI Taxonomy" id="1076330"/>
    <lineage>
        <taxon>Bacteria</taxon>
        <taxon>Bacillati</taxon>
        <taxon>Bacillota</taxon>
        <taxon>Bacilli</taxon>
        <taxon>Bacillales</taxon>
        <taxon>Bacillaceae</taxon>
        <taxon>Amphibacillus</taxon>
    </lineage>
</organism>
<proteinExistence type="predicted"/>
<evidence type="ECO:0000313" key="2">
    <source>
        <dbReference type="Proteomes" id="UP001501734"/>
    </source>
</evidence>
<evidence type="ECO:0000313" key="1">
    <source>
        <dbReference type="EMBL" id="GAA4081314.1"/>
    </source>
</evidence>
<keyword evidence="2" id="KW-1185">Reference proteome</keyword>